<proteinExistence type="inferred from homology"/>
<dbReference type="InterPro" id="IPR052017">
    <property type="entry name" value="TSUP"/>
</dbReference>
<name>A0A3P4B614_9BURK</name>
<sequence length="250" mass="27052">MTLLTFFLFLVCVAVAAYCQTLTGFAFALLLLGMVGALGIMPITDAANVASVLSLVNAWAYWRYHRISFDWELLRPILASSLLGVLAGVIVLAWLSNNAMHVLRLTLGAAIIGCSLLLLAQRAPRPRPSGKPALWFYGTLSGLLGGLFSTSGPPMVYHLYREPMDRGRVKECLFIMFAANAALRLVLVAGSGELSWRSLLLAVSAIPAVAGVSWWQARHPPRFSRRAVEWLVCGLLILSGASLIWATLAG</sequence>
<dbReference type="EMBL" id="UWPJ01000029">
    <property type="protein sequence ID" value="VCU71717.1"/>
    <property type="molecule type" value="Genomic_DNA"/>
</dbReference>
<dbReference type="InterPro" id="IPR002781">
    <property type="entry name" value="TM_pro_TauE-like"/>
</dbReference>
<gene>
    <name evidence="9" type="ORF">PIGHUM_03805</name>
</gene>
<organism evidence="9 10">
    <name type="scientific">Pigmentiphaga humi</name>
    <dbReference type="NCBI Taxonomy" id="2478468"/>
    <lineage>
        <taxon>Bacteria</taxon>
        <taxon>Pseudomonadati</taxon>
        <taxon>Pseudomonadota</taxon>
        <taxon>Betaproteobacteria</taxon>
        <taxon>Burkholderiales</taxon>
        <taxon>Alcaligenaceae</taxon>
        <taxon>Pigmentiphaga</taxon>
    </lineage>
</organism>
<evidence type="ECO:0000256" key="1">
    <source>
        <dbReference type="ARBA" id="ARBA00004651"/>
    </source>
</evidence>
<evidence type="ECO:0000256" key="8">
    <source>
        <dbReference type="RuleBase" id="RU363041"/>
    </source>
</evidence>
<keyword evidence="4 8" id="KW-1003">Cell membrane</keyword>
<keyword evidence="10" id="KW-1185">Reference proteome</keyword>
<dbReference type="PANTHER" id="PTHR30269">
    <property type="entry name" value="TRANSMEMBRANE PROTEIN YFCA"/>
    <property type="match status" value="1"/>
</dbReference>
<reference evidence="9 10" key="1">
    <citation type="submission" date="2018-10" db="EMBL/GenBank/DDBJ databases">
        <authorList>
            <person name="Criscuolo A."/>
        </authorList>
    </citation>
    <scope>NUCLEOTIDE SEQUENCE [LARGE SCALE GENOMIC DNA]</scope>
    <source>
        <strain evidence="9">DnA1</strain>
    </source>
</reference>
<dbReference type="RefSeq" id="WP_124081303.1">
    <property type="nucleotide sequence ID" value="NZ_UWPJ01000029.1"/>
</dbReference>
<protein>
    <recommendedName>
        <fullName evidence="8">Probable membrane transporter protein</fullName>
    </recommendedName>
</protein>
<dbReference type="PANTHER" id="PTHR30269:SF37">
    <property type="entry name" value="MEMBRANE TRANSPORTER PROTEIN"/>
    <property type="match status" value="1"/>
</dbReference>
<evidence type="ECO:0000256" key="4">
    <source>
        <dbReference type="ARBA" id="ARBA00022475"/>
    </source>
</evidence>
<comment type="similarity">
    <text evidence="2 8">Belongs to the 4-toluene sulfonate uptake permease (TSUP) (TC 2.A.102) family.</text>
</comment>
<dbReference type="Proteomes" id="UP000277294">
    <property type="component" value="Unassembled WGS sequence"/>
</dbReference>
<evidence type="ECO:0000256" key="3">
    <source>
        <dbReference type="ARBA" id="ARBA00022448"/>
    </source>
</evidence>
<dbReference type="GO" id="GO:0005886">
    <property type="term" value="C:plasma membrane"/>
    <property type="evidence" value="ECO:0007669"/>
    <property type="project" value="UniProtKB-SubCell"/>
</dbReference>
<evidence type="ECO:0000256" key="5">
    <source>
        <dbReference type="ARBA" id="ARBA00022692"/>
    </source>
</evidence>
<dbReference type="AlphaFoldDB" id="A0A3P4B614"/>
<keyword evidence="5" id="KW-0812">Transmembrane</keyword>
<accession>A0A3P4B614</accession>
<dbReference type="OrthoDB" id="7029178at2"/>
<dbReference type="Pfam" id="PF01925">
    <property type="entry name" value="TauE"/>
    <property type="match status" value="1"/>
</dbReference>
<keyword evidence="3" id="KW-0813">Transport</keyword>
<keyword evidence="6" id="KW-1133">Transmembrane helix</keyword>
<evidence type="ECO:0000256" key="2">
    <source>
        <dbReference type="ARBA" id="ARBA00009142"/>
    </source>
</evidence>
<evidence type="ECO:0000313" key="10">
    <source>
        <dbReference type="Proteomes" id="UP000277294"/>
    </source>
</evidence>
<evidence type="ECO:0000313" key="9">
    <source>
        <dbReference type="EMBL" id="VCU71717.1"/>
    </source>
</evidence>
<comment type="subcellular location">
    <subcellularLocation>
        <location evidence="1 8">Cell membrane</location>
        <topology evidence="1 8">Multi-pass membrane protein</topology>
    </subcellularLocation>
</comment>
<evidence type="ECO:0000256" key="7">
    <source>
        <dbReference type="ARBA" id="ARBA00023136"/>
    </source>
</evidence>
<evidence type="ECO:0000256" key="6">
    <source>
        <dbReference type="ARBA" id="ARBA00022989"/>
    </source>
</evidence>
<keyword evidence="7" id="KW-0472">Membrane</keyword>